<accession>A0ABP8TSP9</accession>
<proteinExistence type="predicted"/>
<name>A0ABP8TSP9_9ACTN</name>
<gene>
    <name evidence="2" type="ORF">GCM10023195_55950</name>
</gene>
<protein>
    <submittedName>
        <fullName evidence="2">Uncharacterized protein</fullName>
    </submittedName>
</protein>
<evidence type="ECO:0000256" key="1">
    <source>
        <dbReference type="SAM" id="MobiDB-lite"/>
    </source>
</evidence>
<comment type="caution">
    <text evidence="2">The sequence shown here is derived from an EMBL/GenBank/DDBJ whole genome shotgun (WGS) entry which is preliminary data.</text>
</comment>
<evidence type="ECO:0000313" key="2">
    <source>
        <dbReference type="EMBL" id="GAA4612973.1"/>
    </source>
</evidence>
<evidence type="ECO:0000313" key="3">
    <source>
        <dbReference type="Proteomes" id="UP001500212"/>
    </source>
</evidence>
<dbReference type="EMBL" id="BAABHJ010000022">
    <property type="protein sequence ID" value="GAA4612973.1"/>
    <property type="molecule type" value="Genomic_DNA"/>
</dbReference>
<dbReference type="Proteomes" id="UP001500212">
    <property type="component" value="Unassembled WGS sequence"/>
</dbReference>
<keyword evidence="3" id="KW-1185">Reference proteome</keyword>
<feature type="region of interest" description="Disordered" evidence="1">
    <location>
        <begin position="114"/>
        <end position="140"/>
    </location>
</feature>
<reference evidence="3" key="1">
    <citation type="journal article" date="2019" name="Int. J. Syst. Evol. Microbiol.">
        <title>The Global Catalogue of Microorganisms (GCM) 10K type strain sequencing project: providing services to taxonomists for standard genome sequencing and annotation.</title>
        <authorList>
            <consortium name="The Broad Institute Genomics Platform"/>
            <consortium name="The Broad Institute Genome Sequencing Center for Infectious Disease"/>
            <person name="Wu L."/>
            <person name="Ma J."/>
        </authorList>
    </citation>
    <scope>NUCLEOTIDE SEQUENCE [LARGE SCALE GENOMIC DNA]</scope>
    <source>
        <strain evidence="3">JCM 17938</strain>
    </source>
</reference>
<sequence>MRREAWLKSCQAVWPPPEDEVPWKKTGIALGVGERMSERDHHPFRGLAWGLGSASLGLGAAQLTAPNAVRHMSRVDDSAVARVLVPENDFAANAVAPVCFDTEPSGGCRHPNHGIDECPGGGRPARHGNDGQSRSMNRGL</sequence>
<feature type="compositionally biased region" description="Polar residues" evidence="1">
    <location>
        <begin position="130"/>
        <end position="140"/>
    </location>
</feature>
<organism evidence="2 3">
    <name type="scientific">Actinoallomurus liliacearum</name>
    <dbReference type="NCBI Taxonomy" id="1080073"/>
    <lineage>
        <taxon>Bacteria</taxon>
        <taxon>Bacillati</taxon>
        <taxon>Actinomycetota</taxon>
        <taxon>Actinomycetes</taxon>
        <taxon>Streptosporangiales</taxon>
        <taxon>Thermomonosporaceae</taxon>
        <taxon>Actinoallomurus</taxon>
    </lineage>
</organism>